<organism evidence="2">
    <name type="scientific">Hexamita inflata</name>
    <dbReference type="NCBI Taxonomy" id="28002"/>
    <lineage>
        <taxon>Eukaryota</taxon>
        <taxon>Metamonada</taxon>
        <taxon>Diplomonadida</taxon>
        <taxon>Hexamitidae</taxon>
        <taxon>Hexamitinae</taxon>
        <taxon>Hexamita</taxon>
    </lineage>
</organism>
<dbReference type="Proteomes" id="UP001642409">
    <property type="component" value="Unassembled WGS sequence"/>
</dbReference>
<dbReference type="GO" id="GO:0005829">
    <property type="term" value="C:cytosol"/>
    <property type="evidence" value="ECO:0007669"/>
    <property type="project" value="TreeGrafter"/>
</dbReference>
<dbReference type="InterPro" id="IPR006056">
    <property type="entry name" value="RidA"/>
</dbReference>
<dbReference type="InterPro" id="IPR035959">
    <property type="entry name" value="RutC-like_sf"/>
</dbReference>
<gene>
    <name evidence="5" type="ORF">HINF_LOCUS36524</name>
    <name evidence="2" type="ORF">HINF_LOCUS43009</name>
    <name evidence="3" type="ORF">HINF_LOCUS5194</name>
    <name evidence="4" type="ORF">HINF_LOCUS6506</name>
</gene>
<dbReference type="AlphaFoldDB" id="A0AA86QA46"/>
<dbReference type="PANTHER" id="PTHR11803:SF39">
    <property type="entry name" value="2-IMINOBUTANOATE_2-IMINOPROPANOATE DEAMINASE"/>
    <property type="match status" value="1"/>
</dbReference>
<dbReference type="InterPro" id="IPR006175">
    <property type="entry name" value="YjgF/YER057c/UK114"/>
</dbReference>
<dbReference type="EMBL" id="CATOUU010000865">
    <property type="protein sequence ID" value="CAI9955364.1"/>
    <property type="molecule type" value="Genomic_DNA"/>
</dbReference>
<evidence type="ECO:0000256" key="1">
    <source>
        <dbReference type="ARBA" id="ARBA00010552"/>
    </source>
</evidence>
<dbReference type="GO" id="GO:0005739">
    <property type="term" value="C:mitochondrion"/>
    <property type="evidence" value="ECO:0007669"/>
    <property type="project" value="TreeGrafter"/>
</dbReference>
<sequence>MPLEPVIVQDSPCLGPYSHAMKANGFLFVSGQLGMVGGQLPHTVEEQTDACLKNLGNVLKAAGSDYNKVVKCQVMLKDMNDFAKVNEVYAKYFVQNKPARICVEVARLPKDALVEIDAIAAE</sequence>
<dbReference type="CDD" id="cd00448">
    <property type="entry name" value="YjgF_YER057c_UK114_family"/>
    <property type="match status" value="1"/>
</dbReference>
<comment type="caution">
    <text evidence="2">The sequence shown here is derived from an EMBL/GenBank/DDBJ whole genome shotgun (WGS) entry which is preliminary data.</text>
</comment>
<evidence type="ECO:0000313" key="5">
    <source>
        <dbReference type="EMBL" id="CAL6036672.1"/>
    </source>
</evidence>
<name>A0AA86QA46_9EUKA</name>
<evidence type="ECO:0000313" key="2">
    <source>
        <dbReference type="EMBL" id="CAI9955364.1"/>
    </source>
</evidence>
<dbReference type="SUPFAM" id="SSF55298">
    <property type="entry name" value="YjgF-like"/>
    <property type="match status" value="1"/>
</dbReference>
<accession>A0AA86QA46</accession>
<dbReference type="PANTHER" id="PTHR11803">
    <property type="entry name" value="2-IMINOBUTANOATE/2-IMINOPROPANOATE DEAMINASE RIDA"/>
    <property type="match status" value="1"/>
</dbReference>
<evidence type="ECO:0000313" key="3">
    <source>
        <dbReference type="EMBL" id="CAL5979047.1"/>
    </source>
</evidence>
<comment type="similarity">
    <text evidence="1">Belongs to the RutC family.</text>
</comment>
<dbReference type="EMBL" id="CAXDID020000010">
    <property type="protein sequence ID" value="CAL5979047.1"/>
    <property type="molecule type" value="Genomic_DNA"/>
</dbReference>
<proteinExistence type="inferred from homology"/>
<dbReference type="FunFam" id="3.30.1330.40:FF:000001">
    <property type="entry name" value="L-PSP family endoribonuclease"/>
    <property type="match status" value="1"/>
</dbReference>
<protein>
    <submittedName>
        <fullName evidence="2">Translation initiation inhibitor</fullName>
    </submittedName>
    <submittedName>
        <fullName evidence="3">Translation_initiation inhibitor</fullName>
    </submittedName>
</protein>
<reference evidence="3 6" key="2">
    <citation type="submission" date="2024-07" db="EMBL/GenBank/DDBJ databases">
        <authorList>
            <person name="Akdeniz Z."/>
        </authorList>
    </citation>
    <scope>NUCLEOTIDE SEQUENCE [LARGE SCALE GENOMIC DNA]</scope>
</reference>
<dbReference type="NCBIfam" id="TIGR00004">
    <property type="entry name" value="Rid family detoxifying hydrolase"/>
    <property type="match status" value="1"/>
</dbReference>
<dbReference type="GO" id="GO:0019239">
    <property type="term" value="F:deaminase activity"/>
    <property type="evidence" value="ECO:0007669"/>
    <property type="project" value="TreeGrafter"/>
</dbReference>
<dbReference type="Gene3D" id="3.30.1330.40">
    <property type="entry name" value="RutC-like"/>
    <property type="match status" value="1"/>
</dbReference>
<evidence type="ECO:0000313" key="6">
    <source>
        <dbReference type="Proteomes" id="UP001642409"/>
    </source>
</evidence>
<reference evidence="2" key="1">
    <citation type="submission" date="2023-06" db="EMBL/GenBank/DDBJ databases">
        <authorList>
            <person name="Kurt Z."/>
        </authorList>
    </citation>
    <scope>NUCLEOTIDE SEQUENCE</scope>
</reference>
<dbReference type="EMBL" id="CAXDID020000134">
    <property type="protein sequence ID" value="CAL6036672.1"/>
    <property type="molecule type" value="Genomic_DNA"/>
</dbReference>
<evidence type="ECO:0000313" key="4">
    <source>
        <dbReference type="EMBL" id="CAL5981139.1"/>
    </source>
</evidence>
<dbReference type="Pfam" id="PF01042">
    <property type="entry name" value="Ribonuc_L-PSP"/>
    <property type="match status" value="1"/>
</dbReference>
<dbReference type="EMBL" id="CAXDID020000013">
    <property type="protein sequence ID" value="CAL5981139.1"/>
    <property type="molecule type" value="Genomic_DNA"/>
</dbReference>
<keyword evidence="6" id="KW-1185">Reference proteome</keyword>